<dbReference type="SMART" id="SM00387">
    <property type="entry name" value="HATPase_c"/>
    <property type="match status" value="1"/>
</dbReference>
<keyword evidence="5" id="KW-0716">Sensory transduction</keyword>
<dbReference type="InterPro" id="IPR036097">
    <property type="entry name" value="HisK_dim/P_sf"/>
</dbReference>
<dbReference type="GO" id="GO:0005524">
    <property type="term" value="F:ATP binding"/>
    <property type="evidence" value="ECO:0007669"/>
    <property type="project" value="UniProtKB-KW"/>
</dbReference>
<dbReference type="Gene3D" id="3.30.450.20">
    <property type="entry name" value="PAS domain"/>
    <property type="match status" value="1"/>
</dbReference>
<dbReference type="InterPro" id="IPR043150">
    <property type="entry name" value="Phytochrome_PHY_sf"/>
</dbReference>
<evidence type="ECO:0000259" key="11">
    <source>
        <dbReference type="PROSITE" id="PS50109"/>
    </source>
</evidence>
<evidence type="ECO:0000256" key="1">
    <source>
        <dbReference type="ARBA" id="ARBA00000085"/>
    </source>
</evidence>
<evidence type="ECO:0000256" key="2">
    <source>
        <dbReference type="ARBA" id="ARBA00006402"/>
    </source>
</evidence>
<protein>
    <recommendedName>
        <fullName evidence="3">histidine kinase</fullName>
        <ecNumber evidence="3">2.7.13.3</ecNumber>
    </recommendedName>
</protein>
<dbReference type="Pfam" id="PF08446">
    <property type="entry name" value="PAS_2"/>
    <property type="match status" value="1"/>
</dbReference>
<dbReference type="Pfam" id="PF00512">
    <property type="entry name" value="HisKA"/>
    <property type="match status" value="1"/>
</dbReference>
<dbReference type="PROSITE" id="PS50046">
    <property type="entry name" value="PHYTOCHROME_2"/>
    <property type="match status" value="1"/>
</dbReference>
<dbReference type="InterPro" id="IPR050351">
    <property type="entry name" value="BphY/WalK/GraS-like"/>
</dbReference>
<dbReference type="Pfam" id="PF01590">
    <property type="entry name" value="GAF"/>
    <property type="match status" value="1"/>
</dbReference>
<dbReference type="SUPFAM" id="SSF47384">
    <property type="entry name" value="Homodimeric domain of signal transducing histidine kinase"/>
    <property type="match status" value="1"/>
</dbReference>
<dbReference type="InterPro" id="IPR013515">
    <property type="entry name" value="Phytochrome_cen-reg"/>
</dbReference>
<dbReference type="InterPro" id="IPR029016">
    <property type="entry name" value="GAF-like_dom_sf"/>
</dbReference>
<organism evidence="12 13">
    <name type="scientific">Hymenobacter algoricola</name>
    <dbReference type="NCBI Taxonomy" id="486267"/>
    <lineage>
        <taxon>Bacteria</taxon>
        <taxon>Pseudomonadati</taxon>
        <taxon>Bacteroidota</taxon>
        <taxon>Cytophagia</taxon>
        <taxon>Cytophagales</taxon>
        <taxon>Hymenobacteraceae</taxon>
        <taxon>Hymenobacter</taxon>
    </lineage>
</organism>
<dbReference type="Gene3D" id="3.30.450.40">
    <property type="match status" value="1"/>
</dbReference>
<dbReference type="PANTHER" id="PTHR42878">
    <property type="entry name" value="TWO-COMPONENT HISTIDINE KINASE"/>
    <property type="match status" value="1"/>
</dbReference>
<dbReference type="RefSeq" id="WP_345115764.1">
    <property type="nucleotide sequence ID" value="NZ_BAABDH010000099.1"/>
</dbReference>
<dbReference type="InterPro" id="IPR003661">
    <property type="entry name" value="HisK_dim/P_dom"/>
</dbReference>
<evidence type="ECO:0000256" key="4">
    <source>
        <dbReference type="ARBA" id="ARBA00022543"/>
    </source>
</evidence>
<reference evidence="13" key="1">
    <citation type="journal article" date="2019" name="Int. J. Syst. Evol. Microbiol.">
        <title>The Global Catalogue of Microorganisms (GCM) 10K type strain sequencing project: providing services to taxonomists for standard genome sequencing and annotation.</title>
        <authorList>
            <consortium name="The Broad Institute Genomics Platform"/>
            <consortium name="The Broad Institute Genome Sequencing Center for Infectious Disease"/>
            <person name="Wu L."/>
            <person name="Ma J."/>
        </authorList>
    </citation>
    <scope>NUCLEOTIDE SEQUENCE [LARGE SCALE GENOMIC DNA]</scope>
    <source>
        <strain evidence="13">JCM 17214</strain>
    </source>
</reference>
<comment type="caution">
    <text evidence="12">The sequence shown here is derived from an EMBL/GenBank/DDBJ whole genome shotgun (WGS) entry which is preliminary data.</text>
</comment>
<dbReference type="SUPFAM" id="SSF55781">
    <property type="entry name" value="GAF domain-like"/>
    <property type="match status" value="2"/>
</dbReference>
<gene>
    <name evidence="12" type="ORF">GCM10022406_30440</name>
</gene>
<keyword evidence="6" id="KW-0808">Transferase</keyword>
<dbReference type="SUPFAM" id="SSF55874">
    <property type="entry name" value="ATPase domain of HSP90 chaperone/DNA topoisomerase II/histidine kinase"/>
    <property type="match status" value="1"/>
</dbReference>
<dbReference type="Pfam" id="PF02518">
    <property type="entry name" value="HATPase_c"/>
    <property type="match status" value="1"/>
</dbReference>
<dbReference type="EC" id="2.7.13.3" evidence="3"/>
<feature type="domain" description="Phytochrome chromophore attachment site" evidence="10">
    <location>
        <begin position="155"/>
        <end position="313"/>
    </location>
</feature>
<dbReference type="InterPro" id="IPR003018">
    <property type="entry name" value="GAF"/>
</dbReference>
<comment type="catalytic activity">
    <reaction evidence="1">
        <text>ATP + protein L-histidine = ADP + protein N-phospho-L-histidine.</text>
        <dbReference type="EC" id="2.7.13.3"/>
    </reaction>
</comment>
<keyword evidence="9" id="KW-0675">Receptor</keyword>
<evidence type="ECO:0000313" key="13">
    <source>
        <dbReference type="Proteomes" id="UP001499909"/>
    </source>
</evidence>
<accession>A0ABP7NGP4</accession>
<keyword evidence="7" id="KW-0418">Kinase</keyword>
<dbReference type="InterPro" id="IPR035965">
    <property type="entry name" value="PAS-like_dom_sf"/>
</dbReference>
<dbReference type="Gene3D" id="3.30.450.270">
    <property type="match status" value="1"/>
</dbReference>
<dbReference type="PRINTS" id="PR01033">
    <property type="entry name" value="PHYTOCHROME"/>
</dbReference>
<dbReference type="Gene3D" id="1.10.287.130">
    <property type="match status" value="1"/>
</dbReference>
<dbReference type="PROSITE" id="PS50109">
    <property type="entry name" value="HIS_KIN"/>
    <property type="match status" value="1"/>
</dbReference>
<dbReference type="CDD" id="cd00082">
    <property type="entry name" value="HisKA"/>
    <property type="match status" value="1"/>
</dbReference>
<dbReference type="InterPro" id="IPR013654">
    <property type="entry name" value="PAS_2"/>
</dbReference>
<proteinExistence type="inferred from homology"/>
<dbReference type="Proteomes" id="UP001499909">
    <property type="component" value="Unassembled WGS sequence"/>
</dbReference>
<evidence type="ECO:0000256" key="6">
    <source>
        <dbReference type="ARBA" id="ARBA00022679"/>
    </source>
</evidence>
<evidence type="ECO:0000256" key="7">
    <source>
        <dbReference type="ARBA" id="ARBA00022777"/>
    </source>
</evidence>
<evidence type="ECO:0000256" key="9">
    <source>
        <dbReference type="ARBA" id="ARBA00023170"/>
    </source>
</evidence>
<evidence type="ECO:0000313" key="12">
    <source>
        <dbReference type="EMBL" id="GAA3946507.1"/>
    </source>
</evidence>
<evidence type="ECO:0000259" key="10">
    <source>
        <dbReference type="PROSITE" id="PS50046"/>
    </source>
</evidence>
<comment type="similarity">
    <text evidence="2">In the N-terminal section; belongs to the phytochrome family.</text>
</comment>
<keyword evidence="8" id="KW-0157">Chromophore</keyword>
<dbReference type="PANTHER" id="PTHR42878:SF15">
    <property type="entry name" value="BACTERIOPHYTOCHROME"/>
    <property type="match status" value="1"/>
</dbReference>
<dbReference type="SMART" id="SM00388">
    <property type="entry name" value="HisKA"/>
    <property type="match status" value="1"/>
</dbReference>
<dbReference type="Gene3D" id="3.30.565.10">
    <property type="entry name" value="Histidine kinase-like ATPase, C-terminal domain"/>
    <property type="match status" value="1"/>
</dbReference>
<feature type="domain" description="Histidine kinase" evidence="11">
    <location>
        <begin position="545"/>
        <end position="772"/>
    </location>
</feature>
<dbReference type="EMBL" id="BAABDH010000099">
    <property type="protein sequence ID" value="GAA3946507.1"/>
    <property type="molecule type" value="Genomic_DNA"/>
</dbReference>
<name>A0ABP7NGP4_9BACT</name>
<keyword evidence="12" id="KW-0547">Nucleotide-binding</keyword>
<dbReference type="Pfam" id="PF00360">
    <property type="entry name" value="PHY"/>
    <property type="match status" value="1"/>
</dbReference>
<evidence type="ECO:0000256" key="5">
    <source>
        <dbReference type="ARBA" id="ARBA00022606"/>
    </source>
</evidence>
<evidence type="ECO:0000256" key="3">
    <source>
        <dbReference type="ARBA" id="ARBA00012438"/>
    </source>
</evidence>
<evidence type="ECO:0000256" key="8">
    <source>
        <dbReference type="ARBA" id="ARBA00022991"/>
    </source>
</evidence>
<dbReference type="InterPro" id="IPR016132">
    <property type="entry name" value="Phyto_chromo_attachment"/>
</dbReference>
<dbReference type="InterPro" id="IPR003594">
    <property type="entry name" value="HATPase_dom"/>
</dbReference>
<dbReference type="InterPro" id="IPR036890">
    <property type="entry name" value="HATPase_C_sf"/>
</dbReference>
<sequence>MDNPTVSAADVAMLRVPITLTNCDREPIHLPGAIQPYGFLLCLDPATRRIVQASANTETLIGRAAEGLLHGGLDQLLGPDKLAEIGTLLEGLTQAPKLLGARLELVAGQPFYKIILHRYDDLLWLEFEPVAETDAATLDLSFLNAALGQMLAAGKVQEFCQHAVDQVRAITGLDRVAIYQFAADESGEIVAEAIREDLAPWLGLHYPASDIPQQARAMYLKNWLRFIPDAGYEPVPLVPVNNPVTHRPPDMTHAVLRSVSPFHLEYLHNMGTAATMTISLIHRGRLWGMITCHHLTPRLVSYELRELCQFIGKTFSALLPSKLQHDEDDYQLRIHTQQAKLFEHVSAHANFVDGLHQEAPTVKDVFECGGAAICFDDDMVTVGATPTQPQIRELLDWLQANAKTDVFHTNSYAALNPDGLALRATASGFIAASLTDAPDNYLLWFRPEVVETVTWAGQQEKPQVLIDGQVFLSPRQSFEAWKELVENTAAPWKPVEIAAARDIRLHISDLRLKVFNELQARAQSLARLNTELERSNDELDSFAYVASHDLKEPLRGIHNYSLFLLEDYADRLDAEGVHKLETLVRLSQRMEGLIESLLQLSRVGRTDLVVADVDLNAVLAEVAELLQPRFEQTHTTLTVAGPLPTVRADGVRLQEVFHNLISNGMKYNDQAAKTVDVGLAPPEATAGAARSTPSGEFYTFYVRDNGIGIDARHQTSIFKLFKRLHAQDKYGGGTGAGLAIAKKMVEKHGGRLWVESAPGQGATFYFTLPQSL</sequence>
<dbReference type="SUPFAM" id="SSF55785">
    <property type="entry name" value="PYP-like sensor domain (PAS domain)"/>
    <property type="match status" value="1"/>
</dbReference>
<dbReference type="SMART" id="SM00065">
    <property type="entry name" value="GAF"/>
    <property type="match status" value="1"/>
</dbReference>
<keyword evidence="12" id="KW-0067">ATP-binding</keyword>
<keyword evidence="13" id="KW-1185">Reference proteome</keyword>
<keyword evidence="4" id="KW-0600">Photoreceptor protein</keyword>
<dbReference type="InterPro" id="IPR001294">
    <property type="entry name" value="Phytochrome"/>
</dbReference>
<dbReference type="InterPro" id="IPR005467">
    <property type="entry name" value="His_kinase_dom"/>
</dbReference>